<keyword evidence="2" id="KW-1185">Reference proteome</keyword>
<reference evidence="1 2" key="1">
    <citation type="journal article" date="2024" name="Plant Biotechnol. J.">
        <title>Genome and CRISPR/Cas9 system of a widespread forest tree (Populus alba) in the world.</title>
        <authorList>
            <person name="Liu Y.J."/>
            <person name="Jiang P.F."/>
            <person name="Han X.M."/>
            <person name="Li X.Y."/>
            <person name="Wang H.M."/>
            <person name="Wang Y.J."/>
            <person name="Wang X.X."/>
            <person name="Zeng Q.Y."/>
        </authorList>
    </citation>
    <scope>NUCLEOTIDE SEQUENCE [LARGE SCALE GENOMIC DNA]</scope>
    <source>
        <strain evidence="2">cv. PAL-ZL1</strain>
    </source>
</reference>
<dbReference type="Proteomes" id="UP000309997">
    <property type="component" value="Unassembled WGS sequence"/>
</dbReference>
<evidence type="ECO:0000313" key="2">
    <source>
        <dbReference type="Proteomes" id="UP000309997"/>
    </source>
</evidence>
<dbReference type="EMBL" id="RCHU02000013">
    <property type="protein sequence ID" value="KAL3574218.1"/>
    <property type="molecule type" value="Genomic_DNA"/>
</dbReference>
<accession>A0ACC4B8E5</accession>
<gene>
    <name evidence="1" type="ORF">D5086_024831</name>
</gene>
<protein>
    <submittedName>
        <fullName evidence="1">Uncharacterized protein</fullName>
    </submittedName>
</protein>
<comment type="caution">
    <text evidence="1">The sequence shown here is derived from an EMBL/GenBank/DDBJ whole genome shotgun (WGS) entry which is preliminary data.</text>
</comment>
<sequence length="335" mass="37919">MGRSPCCEKEHTNKGAWTKEEDQRLMDYIRVHGEGCWRSLPKAAGLLRCGKSCRLRWINYLRPDLKRGNFTDEEDEIIIKLHSLLGNKWSLIAGRLPGRTDNEIKNYWNTHIKRKLISRGIDPHTHRPLNEKTTTATIKTTTSATTKATQLDFKNTPPQSLAEISLLKSQLDFKYNNNFHSSQYSSFNPKKTETTSVEENNCTSSSMTTDEEQQQQQQKRESHQDQDVNLDLTIGLAPTQTSSANSAESRLQQPVSSCQLFGSVLTRPVCLCWQLDGERRELCTVPTPAPVIRKAVKEEDDGMLFRYTVAFLAFICDEVIAMQPPLSCSAGYSDA</sequence>
<organism evidence="1 2">
    <name type="scientific">Populus alba</name>
    <name type="common">White poplar</name>
    <dbReference type="NCBI Taxonomy" id="43335"/>
    <lineage>
        <taxon>Eukaryota</taxon>
        <taxon>Viridiplantae</taxon>
        <taxon>Streptophyta</taxon>
        <taxon>Embryophyta</taxon>
        <taxon>Tracheophyta</taxon>
        <taxon>Spermatophyta</taxon>
        <taxon>Magnoliopsida</taxon>
        <taxon>eudicotyledons</taxon>
        <taxon>Gunneridae</taxon>
        <taxon>Pentapetalae</taxon>
        <taxon>rosids</taxon>
        <taxon>fabids</taxon>
        <taxon>Malpighiales</taxon>
        <taxon>Salicaceae</taxon>
        <taxon>Saliceae</taxon>
        <taxon>Populus</taxon>
    </lineage>
</organism>
<proteinExistence type="predicted"/>
<name>A0ACC4B8E5_POPAL</name>
<evidence type="ECO:0000313" key="1">
    <source>
        <dbReference type="EMBL" id="KAL3574218.1"/>
    </source>
</evidence>